<accession>A0A1M7EVJ2</accession>
<dbReference type="Proteomes" id="UP000189935">
    <property type="component" value="Chromosome I"/>
</dbReference>
<proteinExistence type="predicted"/>
<evidence type="ECO:0000313" key="1">
    <source>
        <dbReference type="EMBL" id="SHL95794.1"/>
    </source>
</evidence>
<dbReference type="AlphaFoldDB" id="A0A1M7EVJ2"/>
<evidence type="ECO:0000313" key="2">
    <source>
        <dbReference type="Proteomes" id="UP000189935"/>
    </source>
</evidence>
<name>A0A1M7EVJ2_9BRAD</name>
<protein>
    <submittedName>
        <fullName evidence="1">Uncharacterized protein</fullName>
    </submittedName>
</protein>
<gene>
    <name evidence="1" type="ORF">SAMN05444159_7293</name>
</gene>
<organism evidence="1 2">
    <name type="scientific">Bradyrhizobium lablabi</name>
    <dbReference type="NCBI Taxonomy" id="722472"/>
    <lineage>
        <taxon>Bacteria</taxon>
        <taxon>Pseudomonadati</taxon>
        <taxon>Pseudomonadota</taxon>
        <taxon>Alphaproteobacteria</taxon>
        <taxon>Hyphomicrobiales</taxon>
        <taxon>Nitrobacteraceae</taxon>
        <taxon>Bradyrhizobium</taxon>
    </lineage>
</organism>
<reference evidence="1 2" key="1">
    <citation type="submission" date="2016-11" db="EMBL/GenBank/DDBJ databases">
        <authorList>
            <person name="Jaros S."/>
            <person name="Januszkiewicz K."/>
            <person name="Wedrychowicz H."/>
        </authorList>
    </citation>
    <scope>NUCLEOTIDE SEQUENCE [LARGE SCALE GENOMIC DNA]</scope>
    <source>
        <strain evidence="1 2">GAS499</strain>
    </source>
</reference>
<dbReference type="EMBL" id="LT670844">
    <property type="protein sequence ID" value="SHL95794.1"/>
    <property type="molecule type" value="Genomic_DNA"/>
</dbReference>
<sequence length="29" mass="3124">MPFGPPNTRGYAWGIFISVGLATTLETLI</sequence>